<organism evidence="1 2">
    <name type="scientific">Corallococcus coralloides (strain ATCC 25202 / DSM 2259 / NBRC 100086 / M2)</name>
    <name type="common">Myxococcus coralloides</name>
    <dbReference type="NCBI Taxonomy" id="1144275"/>
    <lineage>
        <taxon>Bacteria</taxon>
        <taxon>Pseudomonadati</taxon>
        <taxon>Myxococcota</taxon>
        <taxon>Myxococcia</taxon>
        <taxon>Myxococcales</taxon>
        <taxon>Cystobacterineae</taxon>
        <taxon>Myxococcaceae</taxon>
        <taxon>Corallococcus</taxon>
    </lineage>
</organism>
<evidence type="ECO:0000313" key="1">
    <source>
        <dbReference type="EMBL" id="AFE07159.1"/>
    </source>
</evidence>
<reference evidence="1 2" key="1">
    <citation type="journal article" date="2012" name="J. Bacteriol.">
        <title>Complete Genome Sequence of the Fruiting Myxobacterium Corallococcus coralloides DSM 2259.</title>
        <authorList>
            <person name="Huntley S."/>
            <person name="Zhang Y."/>
            <person name="Treuner-Lange A."/>
            <person name="Kneip S."/>
            <person name="Sensen C.W."/>
            <person name="Sogaard-Andersen L."/>
        </authorList>
    </citation>
    <scope>NUCLEOTIDE SEQUENCE [LARGE SCALE GENOMIC DNA]</scope>
    <source>
        <strain evidence="2">ATCC 25202 / DSM 2259 / NBRC 100086 / M2</strain>
    </source>
</reference>
<dbReference type="STRING" id="1144275.COCOR_06838"/>
<dbReference type="eggNOG" id="ENOG502ZCFT">
    <property type="taxonomic scope" value="Bacteria"/>
</dbReference>
<evidence type="ECO:0000313" key="2">
    <source>
        <dbReference type="Proteomes" id="UP000007587"/>
    </source>
</evidence>
<reference evidence="2" key="2">
    <citation type="submission" date="2012-03" db="EMBL/GenBank/DDBJ databases">
        <title>Genome sequence of the fruiting myxobacterium Corallococcus coralloides DSM 2259.</title>
        <authorList>
            <person name="Huntley S."/>
            <person name="Zhang Y."/>
            <person name="Treuner-Lange A."/>
            <person name="Sensen C.W."/>
            <person name="Sogaard-Andersen L."/>
        </authorList>
    </citation>
    <scope>NUCLEOTIDE SEQUENCE [LARGE SCALE GENOMIC DNA]</scope>
    <source>
        <strain evidence="2">ATCC 25202 / DSM 2259 / NBRC 100086 / M2</strain>
    </source>
</reference>
<protein>
    <submittedName>
        <fullName evidence="1">Uncharacterized protein</fullName>
    </submittedName>
</protein>
<dbReference type="HOGENOM" id="CLU_091612_0_0_7"/>
<dbReference type="AlphaFoldDB" id="H8N0Y3"/>
<dbReference type="EMBL" id="CP003389">
    <property type="protein sequence ID" value="AFE07159.1"/>
    <property type="molecule type" value="Genomic_DNA"/>
</dbReference>
<accession>H8N0Y3</accession>
<proteinExistence type="predicted"/>
<dbReference type="OrthoDB" id="8891769at2"/>
<name>H8N0Y3_CORCM</name>
<sequence>MGKIINLTIVNESNDSNNSSICIFQKNVSTDFNEIAVAWRVFTDLGQNWSNDFTYSYDLEVNVSDSYGNKSPTTGVSPGDLWGVSRQGSGDQLQRVGGSVSNEEVQVRNDRAQGAVNVNCIRDGKLLASKTTVAPGQKAVFKFKPSIFIGVVSQVQEGQILDSAIISDINTELSLLGISSAEIVMKGGGPGVSSQPFSFSLRNVRQG</sequence>
<dbReference type="KEGG" id="ccx:COCOR_06838"/>
<keyword evidence="2" id="KW-1185">Reference proteome</keyword>
<dbReference type="InParanoid" id="H8N0Y3"/>
<dbReference type="RefSeq" id="WP_014399624.1">
    <property type="nucleotide sequence ID" value="NC_017030.1"/>
</dbReference>
<gene>
    <name evidence="1" type="ordered locus">COCOR_06838</name>
</gene>
<dbReference type="Proteomes" id="UP000007587">
    <property type="component" value="Chromosome"/>
</dbReference>